<evidence type="ECO:0000313" key="3">
    <source>
        <dbReference type="Proteomes" id="UP000077069"/>
    </source>
</evidence>
<name>A0A177C5Z6_9PLEO</name>
<evidence type="ECO:0000313" key="2">
    <source>
        <dbReference type="EMBL" id="OAG02302.1"/>
    </source>
</evidence>
<gene>
    <name evidence="2" type="ORF">CC84DRAFT_1220643</name>
</gene>
<feature type="region of interest" description="Disordered" evidence="1">
    <location>
        <begin position="25"/>
        <end position="60"/>
    </location>
</feature>
<protein>
    <submittedName>
        <fullName evidence="2">Uncharacterized protein</fullName>
    </submittedName>
</protein>
<keyword evidence="3" id="KW-1185">Reference proteome</keyword>
<dbReference type="InParanoid" id="A0A177C5Z6"/>
<dbReference type="EMBL" id="KV441556">
    <property type="protein sequence ID" value="OAG02302.1"/>
    <property type="molecule type" value="Genomic_DNA"/>
</dbReference>
<organism evidence="2 3">
    <name type="scientific">Paraphaeosphaeria sporulosa</name>
    <dbReference type="NCBI Taxonomy" id="1460663"/>
    <lineage>
        <taxon>Eukaryota</taxon>
        <taxon>Fungi</taxon>
        <taxon>Dikarya</taxon>
        <taxon>Ascomycota</taxon>
        <taxon>Pezizomycotina</taxon>
        <taxon>Dothideomycetes</taxon>
        <taxon>Pleosporomycetidae</taxon>
        <taxon>Pleosporales</taxon>
        <taxon>Massarineae</taxon>
        <taxon>Didymosphaeriaceae</taxon>
        <taxon>Paraphaeosphaeria</taxon>
    </lineage>
</organism>
<dbReference type="GeneID" id="28766670"/>
<dbReference type="OrthoDB" id="5411533at2759"/>
<reference evidence="2 3" key="1">
    <citation type="submission" date="2016-05" db="EMBL/GenBank/DDBJ databases">
        <title>Comparative analysis of secretome profiles of manganese(II)-oxidizing ascomycete fungi.</title>
        <authorList>
            <consortium name="DOE Joint Genome Institute"/>
            <person name="Zeiner C.A."/>
            <person name="Purvine S.O."/>
            <person name="Zink E.M."/>
            <person name="Wu S."/>
            <person name="Pasa-Tolic L."/>
            <person name="Chaput D.L."/>
            <person name="Haridas S."/>
            <person name="Grigoriev I.V."/>
            <person name="Santelli C.M."/>
            <person name="Hansel C.M."/>
        </authorList>
    </citation>
    <scope>NUCLEOTIDE SEQUENCE [LARGE SCALE GENOMIC DNA]</scope>
    <source>
        <strain evidence="2 3">AP3s5-JAC2a</strain>
    </source>
</reference>
<evidence type="ECO:0000256" key="1">
    <source>
        <dbReference type="SAM" id="MobiDB-lite"/>
    </source>
</evidence>
<accession>A0A177C5Z6</accession>
<dbReference type="RefSeq" id="XP_018032667.1">
    <property type="nucleotide sequence ID" value="XM_018183184.1"/>
</dbReference>
<proteinExistence type="predicted"/>
<dbReference type="Proteomes" id="UP000077069">
    <property type="component" value="Unassembled WGS sequence"/>
</dbReference>
<dbReference type="AlphaFoldDB" id="A0A177C5Z6"/>
<sequence>MSGLHLALQQGHIPAVLRHIQARQRPAVRARPTLSPTNTHSRTLQERDSPTLAHTTTSRAGRAITSSARIGWRLWPCPWPQRSRDQRCFDIGDIDTACINFKQVDRNKLMMNLARNGVDILTKKDDHSLAGLLW</sequence>